<sequence length="195" mass="22438">MNWLLKHWYNATMFLAIYTTILLFIYVSKQNFALFLIWLQTPVYFMHEFEEYILPGGFQKFFNTKIMGSVDPSFPLNDKVSFWINVPVIFIAMPLSAILANYFGLGWGIWTAAFSVLNAAAHVVWMFKFKYNPGLVVSVLLNIPVGCYAIWYFIQNQLVSTQTWVISVIFGILVQVVMTAYGFVVLKPKVSKEGK</sequence>
<reference evidence="1" key="1">
    <citation type="submission" date="2024-08" db="EMBL/GenBank/DDBJ databases">
        <title>Lentilactobacillus sp. nov., isolated from tree bark.</title>
        <authorList>
            <person name="Phuengjayaem S."/>
            <person name="Tanasupawat S."/>
        </authorList>
    </citation>
    <scope>NUCLEOTIDE SEQUENCE</scope>
    <source>
        <strain evidence="1">SPB1-3</strain>
    </source>
</reference>
<proteinExistence type="predicted"/>
<organism evidence="1 2">
    <name type="scientific">Lentilactobacillus terminaliae</name>
    <dbReference type="NCBI Taxonomy" id="3003483"/>
    <lineage>
        <taxon>Bacteria</taxon>
        <taxon>Bacillati</taxon>
        <taxon>Bacillota</taxon>
        <taxon>Bacilli</taxon>
        <taxon>Lactobacillales</taxon>
        <taxon>Lactobacillaceae</taxon>
        <taxon>Lentilactobacillus</taxon>
    </lineage>
</organism>
<name>A0ACD5DH26_9LACO</name>
<keyword evidence="2" id="KW-1185">Reference proteome</keyword>
<protein>
    <submittedName>
        <fullName evidence="1">HXXEE domain-containing protein</fullName>
    </submittedName>
</protein>
<evidence type="ECO:0000313" key="1">
    <source>
        <dbReference type="EMBL" id="XFD40570.1"/>
    </source>
</evidence>
<gene>
    <name evidence="1" type="ORF">O0236_004520</name>
</gene>
<dbReference type="Proteomes" id="UP001149860">
    <property type="component" value="Chromosome"/>
</dbReference>
<dbReference type="EMBL" id="CP168151">
    <property type="protein sequence ID" value="XFD40570.1"/>
    <property type="molecule type" value="Genomic_DNA"/>
</dbReference>
<accession>A0ACD5DH26</accession>
<evidence type="ECO:0000313" key="2">
    <source>
        <dbReference type="Proteomes" id="UP001149860"/>
    </source>
</evidence>